<evidence type="ECO:0000313" key="8">
    <source>
        <dbReference type="EMBL" id="PDX89850.1"/>
    </source>
</evidence>
<reference evidence="8 9" key="1">
    <citation type="journal article" date="2017" name="Front. Microbiol.">
        <title>New Insights into the Diversity of the Genus Faecalibacterium.</title>
        <authorList>
            <person name="Benevides L."/>
            <person name="Burman S."/>
            <person name="Martin R."/>
            <person name="Robert V."/>
            <person name="Thomas M."/>
            <person name="Miquel S."/>
            <person name="Chain F."/>
            <person name="Sokol H."/>
            <person name="Bermudez-Humaran L.G."/>
            <person name="Morrison M."/>
            <person name="Langella P."/>
            <person name="Azevedo V.A."/>
            <person name="Chatel J.M."/>
            <person name="Soares S."/>
        </authorList>
    </citation>
    <scope>NUCLEOTIDE SEQUENCE [LARGE SCALE GENOMIC DNA]</scope>
    <source>
        <strain evidence="8 9">AHMP21</strain>
    </source>
</reference>
<dbReference type="Pfam" id="PF00496">
    <property type="entry name" value="SBP_bac_5"/>
    <property type="match status" value="1"/>
</dbReference>
<evidence type="ECO:0000259" key="6">
    <source>
        <dbReference type="Pfam" id="PF00496"/>
    </source>
</evidence>
<feature type="transmembrane region" description="Helical" evidence="5">
    <location>
        <begin position="28"/>
        <end position="45"/>
    </location>
</feature>
<dbReference type="PANTHER" id="PTHR30290">
    <property type="entry name" value="PERIPLASMIC BINDING COMPONENT OF ABC TRANSPORTER"/>
    <property type="match status" value="1"/>
</dbReference>
<reference evidence="7 10" key="2">
    <citation type="submission" date="2017-10" db="EMBL/GenBank/DDBJ databases">
        <title>Complete Genome Sequence of Faecalibacterium prausnitzii isolated from the gut of healthy adult Indian.</title>
        <authorList>
            <person name="Bag S."/>
            <person name="Ghosh T.S."/>
            <person name="Das B."/>
        </authorList>
    </citation>
    <scope>NUCLEOTIDE SEQUENCE [LARGE SCALE GENOMIC DNA]</scope>
    <source>
        <strain evidence="7 10">Indica</strain>
    </source>
</reference>
<evidence type="ECO:0000256" key="5">
    <source>
        <dbReference type="SAM" id="Phobius"/>
    </source>
</evidence>
<dbReference type="EMBL" id="CP023819">
    <property type="protein sequence ID" value="ATL89129.1"/>
    <property type="molecule type" value="Genomic_DNA"/>
</dbReference>
<dbReference type="Proteomes" id="UP000220438">
    <property type="component" value="Unassembled WGS sequence"/>
</dbReference>
<dbReference type="EMBL" id="NOUW01000017">
    <property type="protein sequence ID" value="PDX89850.1"/>
    <property type="molecule type" value="Genomic_DNA"/>
</dbReference>
<organism evidence="8 9">
    <name type="scientific">Faecalibacterium prausnitzii</name>
    <dbReference type="NCBI Taxonomy" id="853"/>
    <lineage>
        <taxon>Bacteria</taxon>
        <taxon>Bacillati</taxon>
        <taxon>Bacillota</taxon>
        <taxon>Clostridia</taxon>
        <taxon>Eubacteriales</taxon>
        <taxon>Oscillospiraceae</taxon>
        <taxon>Faecalibacterium</taxon>
    </lineage>
</organism>
<evidence type="ECO:0000313" key="10">
    <source>
        <dbReference type="Proteomes" id="UP000223709"/>
    </source>
</evidence>
<dbReference type="AlphaFoldDB" id="A0A2A7BEM3"/>
<feature type="domain" description="Solute-binding protein family 5" evidence="6">
    <location>
        <begin position="94"/>
        <end position="464"/>
    </location>
</feature>
<dbReference type="Gene3D" id="3.10.105.10">
    <property type="entry name" value="Dipeptide-binding Protein, Domain 3"/>
    <property type="match status" value="1"/>
</dbReference>
<keyword evidence="3" id="KW-0813">Transport</keyword>
<evidence type="ECO:0000313" key="7">
    <source>
        <dbReference type="EMBL" id="ATL89129.1"/>
    </source>
</evidence>
<name>A0A2A7BEM3_9FIRM</name>
<dbReference type="GO" id="GO:0030313">
    <property type="term" value="C:cell envelope"/>
    <property type="evidence" value="ECO:0007669"/>
    <property type="project" value="UniProtKB-SubCell"/>
</dbReference>
<dbReference type="GO" id="GO:1904680">
    <property type="term" value="F:peptide transmembrane transporter activity"/>
    <property type="evidence" value="ECO:0007669"/>
    <property type="project" value="TreeGrafter"/>
</dbReference>
<gene>
    <name evidence="8" type="ORF">CHR61_06815</name>
    <name evidence="7" type="ORF">CRH10_01755</name>
</gene>
<evidence type="ECO:0000256" key="1">
    <source>
        <dbReference type="ARBA" id="ARBA00004196"/>
    </source>
</evidence>
<accession>A0A2A7BEM3</accession>
<protein>
    <submittedName>
        <fullName evidence="8">Pheromone-binding protein</fullName>
    </submittedName>
</protein>
<dbReference type="Gene3D" id="3.40.190.10">
    <property type="entry name" value="Periplasmic binding protein-like II"/>
    <property type="match status" value="1"/>
</dbReference>
<comment type="similarity">
    <text evidence="2">Belongs to the bacterial solute-binding protein 5 family.</text>
</comment>
<dbReference type="InterPro" id="IPR000914">
    <property type="entry name" value="SBP_5_dom"/>
</dbReference>
<keyword evidence="5" id="KW-0472">Membrane</keyword>
<keyword evidence="5" id="KW-1133">Transmembrane helix</keyword>
<dbReference type="Proteomes" id="UP000223709">
    <property type="component" value="Chromosome"/>
</dbReference>
<dbReference type="Gene3D" id="3.90.76.10">
    <property type="entry name" value="Dipeptide-binding Protein, Domain 1"/>
    <property type="match status" value="1"/>
</dbReference>
<evidence type="ECO:0000313" key="9">
    <source>
        <dbReference type="Proteomes" id="UP000220438"/>
    </source>
</evidence>
<evidence type="ECO:0000256" key="3">
    <source>
        <dbReference type="ARBA" id="ARBA00022448"/>
    </source>
</evidence>
<dbReference type="PANTHER" id="PTHR30290:SF10">
    <property type="entry name" value="PERIPLASMIC OLIGOPEPTIDE-BINDING PROTEIN-RELATED"/>
    <property type="match status" value="1"/>
</dbReference>
<dbReference type="GO" id="GO:0015833">
    <property type="term" value="P:peptide transport"/>
    <property type="evidence" value="ECO:0007669"/>
    <property type="project" value="TreeGrafter"/>
</dbReference>
<evidence type="ECO:0000256" key="4">
    <source>
        <dbReference type="ARBA" id="ARBA00022729"/>
    </source>
</evidence>
<proteinExistence type="inferred from homology"/>
<dbReference type="SUPFAM" id="SSF53850">
    <property type="entry name" value="Periplasmic binding protein-like II"/>
    <property type="match status" value="1"/>
</dbReference>
<evidence type="ECO:0000256" key="2">
    <source>
        <dbReference type="ARBA" id="ARBA00005695"/>
    </source>
</evidence>
<keyword evidence="5" id="KW-0812">Transmembrane</keyword>
<comment type="subcellular location">
    <subcellularLocation>
        <location evidence="1">Cell envelope</location>
    </subcellularLocation>
</comment>
<sequence>MSIVFSDRFRYTLVVSSYKERIFLKHSLIRFSAVVLTIAFVFALTGCGSGSNSFTWFVDSIPANLDPQVASASADVIACENLYSGLVRKDPSGKYEPALCERWEKSSDGLTYTFYLKDGLTYTAAKGNATDYAITAEDFVFAFRRLFRAETNSPYAVEFAALENSAAVLAGQMPESALGVTASGPLTLVFHLSSADDNFLEKLTLPGAMPCDEEFFNSTRGTYGLNASSTLSSGSFYIYNWTASGLFLRRAPSGSLIDSLRLVQNTNSAGQSAAELIANEKCSAAPDDTAAPTTLTSLSYSDTTWSLLFNCSSVFASTELRQALASAARGAAEVPDGGLYAAANGLVPDGLTVDGMNYRDTAGDVTPAAVDARALYLTARQTLTTSDFNKVSLMVPAGSGVTSAAEEINGVWQKEFSLFFSVEEVDEETFAKRLAEGDYTIALAPISAEGGSVYNMLNQFTAAGGGLTGYADSLYATQLQASTQATGSSRCRLLGDCERQLLSDAVAVPLFAQQKRLLIAPGIQNLIFDPFGPVLDLTYTTKE</sequence>
<keyword evidence="4" id="KW-0732">Signal</keyword>
<dbReference type="InterPro" id="IPR039424">
    <property type="entry name" value="SBP_5"/>
</dbReference>